<feature type="domain" description="UvrD-like helicase ATP-binding" evidence="16">
    <location>
        <begin position="13"/>
        <end position="387"/>
    </location>
</feature>
<evidence type="ECO:0000256" key="9">
    <source>
        <dbReference type="ARBA" id="ARBA00023125"/>
    </source>
</evidence>
<evidence type="ECO:0000256" key="8">
    <source>
        <dbReference type="ARBA" id="ARBA00022840"/>
    </source>
</evidence>
<evidence type="ECO:0000256" key="6">
    <source>
        <dbReference type="ARBA" id="ARBA00022806"/>
    </source>
</evidence>
<evidence type="ECO:0000256" key="13">
    <source>
        <dbReference type="ARBA" id="ARBA00034808"/>
    </source>
</evidence>
<dbReference type="GO" id="GO:0000725">
    <property type="term" value="P:recombinational repair"/>
    <property type="evidence" value="ECO:0007669"/>
    <property type="project" value="TreeGrafter"/>
</dbReference>
<dbReference type="CDD" id="cd17932">
    <property type="entry name" value="DEXQc_UvrD"/>
    <property type="match status" value="1"/>
</dbReference>
<dbReference type="InterPro" id="IPR000212">
    <property type="entry name" value="DNA_helicase_UvrD/REP"/>
</dbReference>
<keyword evidence="19" id="KW-1185">Reference proteome</keyword>
<organism evidence="18 19">
    <name type="scientific">Arcanobacterium phocae</name>
    <dbReference type="NCBI Taxonomy" id="131112"/>
    <lineage>
        <taxon>Bacteria</taxon>
        <taxon>Bacillati</taxon>
        <taxon>Actinomycetota</taxon>
        <taxon>Actinomycetes</taxon>
        <taxon>Actinomycetales</taxon>
        <taxon>Actinomycetaceae</taxon>
        <taxon>Arcanobacterium</taxon>
    </lineage>
</organism>
<dbReference type="Gene3D" id="3.40.50.300">
    <property type="entry name" value="P-loop containing nucleotide triphosphate hydrolases"/>
    <property type="match status" value="4"/>
</dbReference>
<evidence type="ECO:0000256" key="5">
    <source>
        <dbReference type="ARBA" id="ARBA00022801"/>
    </source>
</evidence>
<dbReference type="Pfam" id="PF00580">
    <property type="entry name" value="UvrD-helicase"/>
    <property type="match status" value="1"/>
</dbReference>
<evidence type="ECO:0000256" key="10">
    <source>
        <dbReference type="ARBA" id="ARBA00023204"/>
    </source>
</evidence>
<keyword evidence="8 15" id="KW-0067">ATP-binding</keyword>
<dbReference type="RefSeq" id="WP_091280550.1">
    <property type="nucleotide sequence ID" value="NZ_LT629804.1"/>
</dbReference>
<dbReference type="Gene3D" id="1.10.486.10">
    <property type="entry name" value="PCRA, domain 4"/>
    <property type="match status" value="1"/>
</dbReference>
<dbReference type="EMBL" id="LT629804">
    <property type="protein sequence ID" value="SDU79755.1"/>
    <property type="molecule type" value="Genomic_DNA"/>
</dbReference>
<evidence type="ECO:0000256" key="1">
    <source>
        <dbReference type="ARBA" id="ARBA00009922"/>
    </source>
</evidence>
<comment type="catalytic activity">
    <reaction evidence="14">
        <text>ATP + H2O = ADP + phosphate + H(+)</text>
        <dbReference type="Rhea" id="RHEA:13065"/>
        <dbReference type="ChEBI" id="CHEBI:15377"/>
        <dbReference type="ChEBI" id="CHEBI:15378"/>
        <dbReference type="ChEBI" id="CHEBI:30616"/>
        <dbReference type="ChEBI" id="CHEBI:43474"/>
        <dbReference type="ChEBI" id="CHEBI:456216"/>
        <dbReference type="EC" id="5.6.2.4"/>
    </reaction>
</comment>
<dbReference type="Pfam" id="PF12705">
    <property type="entry name" value="PDDEXK_1"/>
    <property type="match status" value="1"/>
</dbReference>
<dbReference type="InterPro" id="IPR011604">
    <property type="entry name" value="PDDEXK-like_dom_sf"/>
</dbReference>
<dbReference type="PANTHER" id="PTHR11070">
    <property type="entry name" value="UVRD / RECB / PCRA DNA HELICASE FAMILY MEMBER"/>
    <property type="match status" value="1"/>
</dbReference>
<evidence type="ECO:0000256" key="2">
    <source>
        <dbReference type="ARBA" id="ARBA00022722"/>
    </source>
</evidence>
<feature type="domain" description="UvrD-like helicase C-terminal" evidence="17">
    <location>
        <begin position="388"/>
        <end position="711"/>
    </location>
</feature>
<evidence type="ECO:0000256" key="7">
    <source>
        <dbReference type="ARBA" id="ARBA00022839"/>
    </source>
</evidence>
<proteinExistence type="inferred from homology"/>
<dbReference type="GeneID" id="65344725"/>
<dbReference type="GO" id="GO:0043138">
    <property type="term" value="F:3'-5' DNA helicase activity"/>
    <property type="evidence" value="ECO:0007669"/>
    <property type="project" value="UniProtKB-EC"/>
</dbReference>
<keyword evidence="2" id="KW-0540">Nuclease</keyword>
<dbReference type="OrthoDB" id="4812256at2"/>
<dbReference type="Gene3D" id="3.90.320.10">
    <property type="match status" value="1"/>
</dbReference>
<dbReference type="InterPro" id="IPR013986">
    <property type="entry name" value="DExx_box_DNA_helicase_dom_sf"/>
</dbReference>
<evidence type="ECO:0000256" key="3">
    <source>
        <dbReference type="ARBA" id="ARBA00022741"/>
    </source>
</evidence>
<dbReference type="EC" id="5.6.2.4" evidence="13"/>
<dbReference type="AlphaFoldDB" id="A0A1H2LG94"/>
<sequence length="1176" mass="131277">MTSYEQFIETDQFPPTEEQKAVITSTHRATLVIAGAGSGKTATMANRIAWLLASGQAQPQDILGLTFTRKAAGELADRVNRKIAEISARGLFKHEPTENDVASEVVGPDAESRVRETINREASRTHAYFERPTISTYNAFASNIATSYAMLIGEDPGARLMNEAERYQLMFDIVAHSAIDDALADKSIDSLTDAALSLAAGLIDNDVTVDEAHRFLEEEAQAVDEVLSPRLSPKSAPDKGSMERVQYDRAKTAFTRKSIVKSLEARVHLLECVRLYQEQKKSLGLIEFADQVSWATRILENVPEVRTTLATKFSVVLLDEYQDTSVNQARFLHAAFGQAQSVTAVGDPNQAIYGWRGASANAFSDFIRDYEVPQSARLSLSQAFRNATTILDAANRITQGKLSYEGLSIKSLRPRSGAPAGEVTRIHRHYARDTYKALAQRLSVELKKKHDGRFPTAAVLVRNHSFENDVIAALEEYDVPFEVIGGQSSIVRPEIRAVRALLTVAEDSQRNDQLMYLFNFFGIGIADIRVFSDYAVEHTRQEQDFLLNHISAKSSTDIDTRSLREQLGRPNVSLVSELLAGNEISNMSAEAQQRIEHIRSLVVSIQQERQRGIEHLVSSAIKKLDLPIYAATRVKGSASIQAALASFVKLAGTYANNNPLARIGGFLSWIDAIESHEHSGELSTAADASVGYEIEPSAGVVQILTVNAAKGLEWDIVAIPELVNKRFDYQKNRYPFWHKQLGMFPFPLRADKEHIPHFSVQDYLDIDDAQMRKCQALVDYGFYDKSIRSYAGDEERRLAYVAVTRPRTILMLLTYDFKDPADALKQYQSVMKDTEDSTDTSIEPGNQSDSEPIFFVNTFISDLEGSTQQDEHYQEPFVSLEEVSHWGQTQGFSIEDSDALSHGEESAEFIWPDSVDRSVEARSGGYPFADIDIEPILEMWKATYERLRQEYMQDGLGNRVERNYLTASDVVSLMNNADQFYRDQRRPIPQPSTRASRTGTSVHAAIAAHFNAPLTLDIDSVLDVSQMPIDIDTDLSEIDVELFRTRFEKSRFASLPPLAIEQALEVYVAGFPVRCVIDAVFDTSDDPHSKPVTIVDWKTGKRPALEQLHSRELQLGLYRLAWAKSHNIDLANIDACFYYLGEKDPSRREVHAGELSEKDIEQAIAQALIAGQGAIE</sequence>
<keyword evidence="10" id="KW-0234">DNA repair</keyword>
<comment type="similarity">
    <text evidence="1">Belongs to the helicase family. UvrD subfamily.</text>
</comment>
<keyword evidence="3 15" id="KW-0547">Nucleotide-binding</keyword>
<dbReference type="GO" id="GO:0005829">
    <property type="term" value="C:cytosol"/>
    <property type="evidence" value="ECO:0007669"/>
    <property type="project" value="TreeGrafter"/>
</dbReference>
<dbReference type="SUPFAM" id="SSF52540">
    <property type="entry name" value="P-loop containing nucleoside triphosphate hydrolases"/>
    <property type="match status" value="1"/>
</dbReference>
<dbReference type="InterPro" id="IPR014017">
    <property type="entry name" value="DNA_helicase_UvrD-like_C"/>
</dbReference>
<evidence type="ECO:0000256" key="12">
    <source>
        <dbReference type="ARBA" id="ARBA00034617"/>
    </source>
</evidence>
<evidence type="ECO:0000259" key="17">
    <source>
        <dbReference type="PROSITE" id="PS51217"/>
    </source>
</evidence>
<evidence type="ECO:0000259" key="16">
    <source>
        <dbReference type="PROSITE" id="PS51198"/>
    </source>
</evidence>
<evidence type="ECO:0000256" key="11">
    <source>
        <dbReference type="ARBA" id="ARBA00023235"/>
    </source>
</evidence>
<dbReference type="STRING" id="131112.SAMN04489737_0988"/>
<evidence type="ECO:0000313" key="19">
    <source>
        <dbReference type="Proteomes" id="UP000214355"/>
    </source>
</evidence>
<dbReference type="Pfam" id="PF13361">
    <property type="entry name" value="UvrD_C"/>
    <property type="match status" value="1"/>
</dbReference>
<keyword evidence="6 15" id="KW-0347">Helicase</keyword>
<gene>
    <name evidence="18" type="ORF">SAMN04489737_0988</name>
</gene>
<dbReference type="PANTHER" id="PTHR11070:SF55">
    <property type="entry name" value="DNA 3'-5' HELICASE"/>
    <property type="match status" value="1"/>
</dbReference>
<evidence type="ECO:0000313" key="18">
    <source>
        <dbReference type="EMBL" id="SDU79755.1"/>
    </source>
</evidence>
<dbReference type="Gene3D" id="1.10.10.160">
    <property type="match status" value="1"/>
</dbReference>
<dbReference type="InterPro" id="IPR027417">
    <property type="entry name" value="P-loop_NTPase"/>
</dbReference>
<dbReference type="GO" id="GO:0003677">
    <property type="term" value="F:DNA binding"/>
    <property type="evidence" value="ECO:0007669"/>
    <property type="project" value="UniProtKB-KW"/>
</dbReference>
<dbReference type="GO" id="GO:0033202">
    <property type="term" value="C:DNA helicase complex"/>
    <property type="evidence" value="ECO:0007669"/>
    <property type="project" value="TreeGrafter"/>
</dbReference>
<evidence type="ECO:0000256" key="4">
    <source>
        <dbReference type="ARBA" id="ARBA00022763"/>
    </source>
</evidence>
<keyword evidence="7" id="KW-0269">Exonuclease</keyword>
<keyword evidence="9" id="KW-0238">DNA-binding</keyword>
<protein>
    <recommendedName>
        <fullName evidence="13">DNA 3'-5' helicase</fullName>
        <ecNumber evidence="13">5.6.2.4</ecNumber>
    </recommendedName>
</protein>
<dbReference type="GO" id="GO:0005524">
    <property type="term" value="F:ATP binding"/>
    <property type="evidence" value="ECO:0007669"/>
    <property type="project" value="UniProtKB-UniRule"/>
</dbReference>
<dbReference type="PROSITE" id="PS51217">
    <property type="entry name" value="UVRD_HELICASE_CTER"/>
    <property type="match status" value="1"/>
</dbReference>
<keyword evidence="11" id="KW-0413">Isomerase</keyword>
<dbReference type="Proteomes" id="UP000214355">
    <property type="component" value="Chromosome I"/>
</dbReference>
<dbReference type="InterPro" id="IPR038726">
    <property type="entry name" value="PDDEXK_AddAB-type"/>
</dbReference>
<reference evidence="19" key="1">
    <citation type="submission" date="2016-10" db="EMBL/GenBank/DDBJ databases">
        <authorList>
            <person name="Varghese N."/>
            <person name="Submissions S."/>
        </authorList>
    </citation>
    <scope>NUCLEOTIDE SEQUENCE [LARGE SCALE GENOMIC DNA]</scope>
    <source>
        <strain evidence="19">DSM 10002</strain>
    </source>
</reference>
<dbReference type="PROSITE" id="PS51198">
    <property type="entry name" value="UVRD_HELICASE_ATP_BIND"/>
    <property type="match status" value="1"/>
</dbReference>
<keyword evidence="4" id="KW-0227">DNA damage</keyword>
<dbReference type="InterPro" id="IPR014016">
    <property type="entry name" value="UvrD-like_ATP-bd"/>
</dbReference>
<dbReference type="GO" id="GO:0004527">
    <property type="term" value="F:exonuclease activity"/>
    <property type="evidence" value="ECO:0007669"/>
    <property type="project" value="UniProtKB-KW"/>
</dbReference>
<accession>A0A1H2LG94</accession>
<feature type="binding site" evidence="15">
    <location>
        <begin position="34"/>
        <end position="41"/>
    </location>
    <ligand>
        <name>ATP</name>
        <dbReference type="ChEBI" id="CHEBI:30616"/>
    </ligand>
</feature>
<comment type="catalytic activity">
    <reaction evidence="12">
        <text>Couples ATP hydrolysis with the unwinding of duplex DNA by translocating in the 3'-5' direction.</text>
        <dbReference type="EC" id="5.6.2.4"/>
    </reaction>
</comment>
<evidence type="ECO:0000256" key="15">
    <source>
        <dbReference type="PROSITE-ProRule" id="PRU00560"/>
    </source>
</evidence>
<evidence type="ECO:0000256" key="14">
    <source>
        <dbReference type="ARBA" id="ARBA00048988"/>
    </source>
</evidence>
<keyword evidence="5 15" id="KW-0378">Hydrolase</keyword>
<name>A0A1H2LG94_9ACTO</name>